<dbReference type="EMBL" id="LT629700">
    <property type="protein sequence ID" value="SDL89767.1"/>
    <property type="molecule type" value="Genomic_DNA"/>
</dbReference>
<accession>A0A1G9NUR3</accession>
<dbReference type="Proteomes" id="UP000199350">
    <property type="component" value="Chromosome I"/>
</dbReference>
<protein>
    <recommendedName>
        <fullName evidence="3">Winged helix DNA-binding domain-containing protein</fullName>
    </recommendedName>
</protein>
<reference evidence="2" key="1">
    <citation type="submission" date="2016-10" db="EMBL/GenBank/DDBJ databases">
        <authorList>
            <person name="Varghese N."/>
            <person name="Submissions S."/>
        </authorList>
    </citation>
    <scope>NUCLEOTIDE SEQUENCE [LARGE SCALE GENOMIC DNA]</scope>
    <source>
        <strain evidence="2">DSM 20632</strain>
    </source>
</reference>
<dbReference type="STRING" id="38302.SAMN04488535_1166"/>
<evidence type="ECO:0000313" key="2">
    <source>
        <dbReference type="Proteomes" id="UP000199350"/>
    </source>
</evidence>
<dbReference type="RefSeq" id="WP_092149935.1">
    <property type="nucleotide sequence ID" value="NZ_LT629700.1"/>
</dbReference>
<sequence length="103" mass="10507">MIDSVLLDLDALKVCAALDAAGATEGTGGGSRREMSAATIADITRLAPDVVDARLGVLEGAGYATLFREIGRAGTTAWASLTVPGMDALNGHVESLREYAAGE</sequence>
<organism evidence="1 2">
    <name type="scientific">Corynebacterium mycetoides</name>
    <dbReference type="NCBI Taxonomy" id="38302"/>
    <lineage>
        <taxon>Bacteria</taxon>
        <taxon>Bacillati</taxon>
        <taxon>Actinomycetota</taxon>
        <taxon>Actinomycetes</taxon>
        <taxon>Mycobacteriales</taxon>
        <taxon>Corynebacteriaceae</taxon>
        <taxon>Corynebacterium</taxon>
    </lineage>
</organism>
<dbReference type="AlphaFoldDB" id="A0A1G9NUR3"/>
<evidence type="ECO:0000313" key="1">
    <source>
        <dbReference type="EMBL" id="SDL89767.1"/>
    </source>
</evidence>
<dbReference type="OrthoDB" id="4952043at2"/>
<gene>
    <name evidence="1" type="ORF">SAMN04488535_1166</name>
</gene>
<keyword evidence="2" id="KW-1185">Reference proteome</keyword>
<name>A0A1G9NUR3_9CORY</name>
<proteinExistence type="predicted"/>
<evidence type="ECO:0008006" key="3">
    <source>
        <dbReference type="Google" id="ProtNLM"/>
    </source>
</evidence>